<evidence type="ECO:0008006" key="3">
    <source>
        <dbReference type="Google" id="ProtNLM"/>
    </source>
</evidence>
<dbReference type="AlphaFoldDB" id="B7AQR4"/>
<evidence type="ECO:0000313" key="2">
    <source>
        <dbReference type="Proteomes" id="UP000003136"/>
    </source>
</evidence>
<dbReference type="EMBL" id="ABVQ01000035">
    <property type="protein sequence ID" value="EEC58036.1"/>
    <property type="molecule type" value="Genomic_DNA"/>
</dbReference>
<reference evidence="1 2" key="1">
    <citation type="submission" date="2008-11" db="EMBL/GenBank/DDBJ databases">
        <title>Draft genome sequence of Bacteroides pectinophilus (ATCC 43243).</title>
        <authorList>
            <person name="Sudarsanam P."/>
            <person name="Ley R."/>
            <person name="Guruge J."/>
            <person name="Turnbaugh P.J."/>
            <person name="Mahowald M."/>
            <person name="Liep D."/>
            <person name="Gordon J."/>
        </authorList>
    </citation>
    <scope>NUCLEOTIDE SEQUENCE [LARGE SCALE GENOMIC DNA]</scope>
    <source>
        <strain evidence="1 2">ATCC 43243</strain>
    </source>
</reference>
<evidence type="ECO:0000313" key="1">
    <source>
        <dbReference type="EMBL" id="EEC58036.1"/>
    </source>
</evidence>
<name>B7AQR4_9FIRM</name>
<protein>
    <recommendedName>
        <fullName evidence="3">DUF2007 domain-containing protein</fullName>
    </recommendedName>
</protein>
<sequence length="69" mass="8182">MDNREVMLIDSIDKAKKDRLEKLLLKNNISYFERSKGDHGFFSKSSNRKYSIYVHIDSLERAKSILEEM</sequence>
<dbReference type="STRING" id="483218.BACPEC_01021"/>
<comment type="caution">
    <text evidence="1">The sequence shown here is derived from an EMBL/GenBank/DDBJ whole genome shotgun (WGS) entry which is preliminary data.</text>
</comment>
<keyword evidence="2" id="KW-1185">Reference proteome</keyword>
<dbReference type="Proteomes" id="UP000003136">
    <property type="component" value="Unassembled WGS sequence"/>
</dbReference>
<organism evidence="1 2">
    <name type="scientific">[Bacteroides] pectinophilus ATCC 43243</name>
    <dbReference type="NCBI Taxonomy" id="483218"/>
    <lineage>
        <taxon>Bacteria</taxon>
        <taxon>Bacillati</taxon>
        <taxon>Bacillota</taxon>
        <taxon>Clostridia</taxon>
        <taxon>Eubacteriales</taxon>
    </lineage>
</organism>
<dbReference type="HOGENOM" id="CLU_2767313_0_0_9"/>
<gene>
    <name evidence="1" type="ORF">BACPEC_01021</name>
</gene>
<reference evidence="1 2" key="2">
    <citation type="submission" date="2008-11" db="EMBL/GenBank/DDBJ databases">
        <authorList>
            <person name="Fulton L."/>
            <person name="Clifton S."/>
            <person name="Fulton B."/>
            <person name="Xu J."/>
            <person name="Minx P."/>
            <person name="Pepin K.H."/>
            <person name="Johnson M."/>
            <person name="Bhonagiri V."/>
            <person name="Nash W.E."/>
            <person name="Mardis E.R."/>
            <person name="Wilson R.K."/>
        </authorList>
    </citation>
    <scope>NUCLEOTIDE SEQUENCE [LARGE SCALE GENOMIC DNA]</scope>
    <source>
        <strain evidence="1 2">ATCC 43243</strain>
    </source>
</reference>
<accession>B7AQR4</accession>
<proteinExistence type="predicted"/>